<gene>
    <name evidence="3" type="ORF">ACFQ2N_11990</name>
</gene>
<keyword evidence="4" id="KW-1185">Reference proteome</keyword>
<evidence type="ECO:0000256" key="1">
    <source>
        <dbReference type="SAM" id="Coils"/>
    </source>
</evidence>
<evidence type="ECO:0000313" key="3">
    <source>
        <dbReference type="EMBL" id="MFD1043063.1"/>
    </source>
</evidence>
<accession>A0ABW3LYW5</accession>
<evidence type="ECO:0008006" key="5">
    <source>
        <dbReference type="Google" id="ProtNLM"/>
    </source>
</evidence>
<feature type="coiled-coil region" evidence="1">
    <location>
        <begin position="37"/>
        <end position="64"/>
    </location>
</feature>
<keyword evidence="1" id="KW-0175">Coiled coil</keyword>
<reference evidence="4" key="1">
    <citation type="journal article" date="2019" name="Int. J. Syst. Evol. Microbiol.">
        <title>The Global Catalogue of Microorganisms (GCM) 10K type strain sequencing project: providing services to taxonomists for standard genome sequencing and annotation.</title>
        <authorList>
            <consortium name="The Broad Institute Genomics Platform"/>
            <consortium name="The Broad Institute Genome Sequencing Center for Infectious Disease"/>
            <person name="Wu L."/>
            <person name="Ma J."/>
        </authorList>
    </citation>
    <scope>NUCLEOTIDE SEQUENCE [LARGE SCALE GENOMIC DNA]</scope>
    <source>
        <strain evidence="4">CCUG 55854</strain>
    </source>
</reference>
<dbReference type="Proteomes" id="UP001597033">
    <property type="component" value="Unassembled WGS sequence"/>
</dbReference>
<feature type="signal peptide" evidence="2">
    <location>
        <begin position="1"/>
        <end position="24"/>
    </location>
</feature>
<sequence>MNLHPRRLLLPLLLAAVLPLGAHAADASESEISREISAELAEARKEVRSELAAARAELETGNLELGDGLHFGKSGKRAHADASLPRAEITPRGDFLVDGKAVAIDARQREALLAYRRQVLDIALAGIDIGERSAQMAIDAVDRGIFSLMLSAMTGSLERNLEKTIKASIEPGIIQICQGLPALHASQQLLAQSLPQFRPYATLEADDVKGCETDVRREFALN</sequence>
<name>A0ABW3LYW5_9GAMM</name>
<evidence type="ECO:0000256" key="2">
    <source>
        <dbReference type="SAM" id="SignalP"/>
    </source>
</evidence>
<proteinExistence type="predicted"/>
<comment type="caution">
    <text evidence="3">The sequence shown here is derived from an EMBL/GenBank/DDBJ whole genome shotgun (WGS) entry which is preliminary data.</text>
</comment>
<evidence type="ECO:0000313" key="4">
    <source>
        <dbReference type="Proteomes" id="UP001597033"/>
    </source>
</evidence>
<organism evidence="3 4">
    <name type="scientific">Pseudoxanthomonas kaohsiungensis</name>
    <dbReference type="NCBI Taxonomy" id="283923"/>
    <lineage>
        <taxon>Bacteria</taxon>
        <taxon>Pseudomonadati</taxon>
        <taxon>Pseudomonadota</taxon>
        <taxon>Gammaproteobacteria</taxon>
        <taxon>Lysobacterales</taxon>
        <taxon>Lysobacteraceae</taxon>
        <taxon>Pseudoxanthomonas</taxon>
    </lineage>
</organism>
<keyword evidence="2" id="KW-0732">Signal</keyword>
<dbReference type="EMBL" id="JBHTKN010000007">
    <property type="protein sequence ID" value="MFD1043063.1"/>
    <property type="molecule type" value="Genomic_DNA"/>
</dbReference>
<dbReference type="RefSeq" id="WP_162377476.1">
    <property type="nucleotide sequence ID" value="NZ_JBHTKN010000007.1"/>
</dbReference>
<protein>
    <recommendedName>
        <fullName evidence="5">DUF2884 family protein</fullName>
    </recommendedName>
</protein>
<feature type="chain" id="PRO_5046793541" description="DUF2884 family protein" evidence="2">
    <location>
        <begin position="25"/>
        <end position="222"/>
    </location>
</feature>